<accession>A0A917CMX8</accession>
<name>A0A917CMX8_9GAMM</name>
<dbReference type="EMBL" id="BMEO01000004">
    <property type="protein sequence ID" value="GGF93393.1"/>
    <property type="molecule type" value="Genomic_DNA"/>
</dbReference>
<reference evidence="1" key="2">
    <citation type="submission" date="2020-09" db="EMBL/GenBank/DDBJ databases">
        <authorList>
            <person name="Sun Q."/>
            <person name="Zhou Y."/>
        </authorList>
    </citation>
    <scope>NUCLEOTIDE SEQUENCE</scope>
    <source>
        <strain evidence="1">CGMCC 1.12181</strain>
    </source>
</reference>
<keyword evidence="2" id="KW-1185">Reference proteome</keyword>
<evidence type="ECO:0000313" key="2">
    <source>
        <dbReference type="Proteomes" id="UP000605253"/>
    </source>
</evidence>
<gene>
    <name evidence="1" type="ORF">GCM10011365_13300</name>
</gene>
<evidence type="ECO:0000313" key="1">
    <source>
        <dbReference type="EMBL" id="GGF93393.1"/>
    </source>
</evidence>
<comment type="caution">
    <text evidence="1">The sequence shown here is derived from an EMBL/GenBank/DDBJ whole genome shotgun (WGS) entry which is preliminary data.</text>
</comment>
<reference evidence="1" key="1">
    <citation type="journal article" date="2014" name="Int. J. Syst. Evol. Microbiol.">
        <title>Complete genome sequence of Corynebacterium casei LMG S-19264T (=DSM 44701T), isolated from a smear-ripened cheese.</title>
        <authorList>
            <consortium name="US DOE Joint Genome Institute (JGI-PGF)"/>
            <person name="Walter F."/>
            <person name="Albersmeier A."/>
            <person name="Kalinowski J."/>
            <person name="Ruckert C."/>
        </authorList>
    </citation>
    <scope>NUCLEOTIDE SEQUENCE</scope>
    <source>
        <strain evidence="1">CGMCC 1.12181</strain>
    </source>
</reference>
<organism evidence="1 2">
    <name type="scientific">Marinicella pacifica</name>
    <dbReference type="NCBI Taxonomy" id="1171543"/>
    <lineage>
        <taxon>Bacteria</taxon>
        <taxon>Pseudomonadati</taxon>
        <taxon>Pseudomonadota</taxon>
        <taxon>Gammaproteobacteria</taxon>
        <taxon>Lysobacterales</taxon>
        <taxon>Marinicellaceae</taxon>
        <taxon>Marinicella</taxon>
    </lineage>
</organism>
<protein>
    <submittedName>
        <fullName evidence="1">Uncharacterized protein</fullName>
    </submittedName>
</protein>
<dbReference type="AlphaFoldDB" id="A0A917CMX8"/>
<dbReference type="RefSeq" id="WP_188364918.1">
    <property type="nucleotide sequence ID" value="NZ_BAABJF010000015.1"/>
</dbReference>
<dbReference type="Proteomes" id="UP000605253">
    <property type="component" value="Unassembled WGS sequence"/>
</dbReference>
<sequence length="100" mass="11616">MKPYTKTLAAVFVVLVALAAIWPTKNNPYKTVIKVLDQQQYIQAEDVQMLTGRYQNVMTLEAVQLELMDTKQAQKFKVTAQKWPLFDWRLTSFSVHPKNK</sequence>
<proteinExistence type="predicted"/>